<dbReference type="ESTHER" id="9bact-e7rta5">
    <property type="family name" value="DPP4N_Peptidase_S9"/>
</dbReference>
<dbReference type="GO" id="GO:0008236">
    <property type="term" value="F:serine-type peptidase activity"/>
    <property type="evidence" value="ECO:0007669"/>
    <property type="project" value="InterPro"/>
</dbReference>
<dbReference type="InterPro" id="IPR029058">
    <property type="entry name" value="AB_hydrolase_fold"/>
</dbReference>
<evidence type="ECO:0000313" key="5">
    <source>
        <dbReference type="EMBL" id="EFZ35911.1"/>
    </source>
</evidence>
<dbReference type="eggNOG" id="COG1506">
    <property type="taxonomic scope" value="Bacteria"/>
</dbReference>
<protein>
    <submittedName>
        <fullName evidence="5">Peptidase, S9A/B/C family, catalytic domain protein</fullName>
        <ecNumber evidence="5">3.4.-.-</ecNumber>
    </submittedName>
</protein>
<feature type="chain" id="PRO_5003223992" evidence="2">
    <location>
        <begin position="21"/>
        <end position="734"/>
    </location>
</feature>
<dbReference type="InterPro" id="IPR050278">
    <property type="entry name" value="Serine_Prot_S9B/DPPIV"/>
</dbReference>
<sequence>MRKIIVFLAALFMVCSDLQAAEKMDLKAIAKGEFAAKTITGITPIEGTDRYARISSDGKQIVEYSFKTGKQTGVLFDVDNTMGEKITSFDGYTMSPDGKKMLIQTKTEPIYRRSFRAVFYIYTISSRKLQRLSDGGPQQVPVWSPDGNQIAFVRDNNIYLVKLLYDNAESQVTKDGRKNEVINGVPDWVNEEEFGFNKALCFNADGTMICWLRYDESKVKTYSLQLFKGEKPAREEFAEYPGLYSYKYPKAGTDNSVVTAWSYDIKSHKANRLQVPLAEDGYMPRIKPTANAEKIIVYAMNRHQSELNLYSVNPRSTVAQLLVQEKNTKYVKEEAVEGIIIGKNSFLLPSDRSGYMNVYLYNMNGQLMRQIGNGTFDITAVYGYDEENGDVYYQAASINAHDRQVFVAHKNGKTDRLSDQEGWNTAVISGDYRYLINTWSDYNTPYLYTIRDNKGKILSIQLDNNELKSKISGFGWTKKETFTFTTSEGVKLDGWMIKPTDFNAAKKYPVIMYQYSGPASQQVVNSWRVGSMGQGGAFDYYLAQQGFIVVCVDGRGTGGRGSEFEKCTYLRLGDLESKDQVEAALWLGKQSFVDKNRIGIWGWSFGGFNTLMSMSEGRAVFKAGVAVAPPTNWKYYDTVYTERYMRTPKENPDGYALNPIERAGKLQGALLICHGSADDNVQPQNTFEYAEALVQADKDFKENYYTNRNHGISGGNTRNHLMRQIANFFIKELK</sequence>
<dbReference type="Pfam" id="PF00326">
    <property type="entry name" value="Peptidase_S9"/>
    <property type="match status" value="1"/>
</dbReference>
<accession>E7RTA5</accession>
<proteinExistence type="predicted"/>
<comment type="caution">
    <text evidence="5">The sequence shown here is derived from an EMBL/GenBank/DDBJ whole genome shotgun (WGS) entry which is preliminary data.</text>
</comment>
<evidence type="ECO:0000259" key="4">
    <source>
        <dbReference type="Pfam" id="PF00930"/>
    </source>
</evidence>
<gene>
    <name evidence="5" type="primary">dpp</name>
    <name evidence="5" type="ORF">HMPREF0663_11978</name>
</gene>
<evidence type="ECO:0000256" key="2">
    <source>
        <dbReference type="SAM" id="SignalP"/>
    </source>
</evidence>
<dbReference type="MEROPS" id="S09.013"/>
<dbReference type="FunFam" id="3.40.50.1820:FF:000003">
    <property type="entry name" value="Dipeptidyl peptidase 4"/>
    <property type="match status" value="1"/>
</dbReference>
<feature type="signal peptide" evidence="2">
    <location>
        <begin position="1"/>
        <end position="20"/>
    </location>
</feature>
<dbReference type="GO" id="GO:0008239">
    <property type="term" value="F:dipeptidyl-peptidase activity"/>
    <property type="evidence" value="ECO:0007669"/>
    <property type="project" value="TreeGrafter"/>
</dbReference>
<dbReference type="SUPFAM" id="SSF53474">
    <property type="entry name" value="alpha/beta-Hydrolases"/>
    <property type="match status" value="1"/>
</dbReference>
<dbReference type="AlphaFoldDB" id="E7RTA5"/>
<dbReference type="SUPFAM" id="SSF82171">
    <property type="entry name" value="DPP6 N-terminal domain-like"/>
    <property type="match status" value="1"/>
</dbReference>
<dbReference type="Pfam" id="PF00930">
    <property type="entry name" value="DPPIV_N"/>
    <property type="match status" value="1"/>
</dbReference>
<dbReference type="GO" id="GO:0006508">
    <property type="term" value="P:proteolysis"/>
    <property type="evidence" value="ECO:0007669"/>
    <property type="project" value="InterPro"/>
</dbReference>
<dbReference type="STRING" id="28134.SAMN05444288_1188"/>
<evidence type="ECO:0000313" key="6">
    <source>
        <dbReference type="Proteomes" id="UP000005580"/>
    </source>
</evidence>
<name>E7RTA5_9BACT</name>
<feature type="domain" description="Dipeptidylpeptidase IV N-terminal" evidence="4">
    <location>
        <begin position="95"/>
        <end position="446"/>
    </location>
</feature>
<dbReference type="PANTHER" id="PTHR11731:SF193">
    <property type="entry name" value="DIPEPTIDYL PEPTIDASE 9"/>
    <property type="match status" value="1"/>
</dbReference>
<evidence type="ECO:0000259" key="3">
    <source>
        <dbReference type="Pfam" id="PF00326"/>
    </source>
</evidence>
<dbReference type="Gene3D" id="3.40.50.1820">
    <property type="entry name" value="alpha/beta hydrolase"/>
    <property type="match status" value="1"/>
</dbReference>
<keyword evidence="2" id="KW-0732">Signal</keyword>
<keyword evidence="1" id="KW-0325">Glycoprotein</keyword>
<dbReference type="InterPro" id="IPR001375">
    <property type="entry name" value="Peptidase_S9_cat"/>
</dbReference>
<dbReference type="Proteomes" id="UP000005580">
    <property type="component" value="Unassembled WGS sequence"/>
</dbReference>
<dbReference type="EMBL" id="AEPE02000006">
    <property type="protein sequence ID" value="EFZ35911.1"/>
    <property type="molecule type" value="Genomic_DNA"/>
</dbReference>
<dbReference type="eggNOG" id="COG0823">
    <property type="taxonomic scope" value="Bacteria"/>
</dbReference>
<reference evidence="5" key="1">
    <citation type="submission" date="2011-01" db="EMBL/GenBank/DDBJ databases">
        <authorList>
            <person name="Muzny D."/>
            <person name="Qin X."/>
            <person name="Buhay C."/>
            <person name="Dugan-Rocha S."/>
            <person name="Ding Y."/>
            <person name="Chen G."/>
            <person name="Hawes A."/>
            <person name="Holder M."/>
            <person name="Jhangiani S."/>
            <person name="Johnson A."/>
            <person name="Khan Z."/>
            <person name="Li Z."/>
            <person name="Liu W."/>
            <person name="Liu X."/>
            <person name="Perez L."/>
            <person name="Shen H."/>
            <person name="Wang Q."/>
            <person name="Watt J."/>
            <person name="Xi L."/>
            <person name="Xin Y."/>
            <person name="Zhou J."/>
            <person name="Deng J."/>
            <person name="Jiang H."/>
            <person name="Liu Y."/>
            <person name="Qu J."/>
            <person name="Song X.-Z."/>
            <person name="Zhang L."/>
            <person name="Villasana D."/>
            <person name="Johnson A."/>
            <person name="Liu J."/>
            <person name="Liyanage D."/>
            <person name="Lorensuhewa L."/>
            <person name="Robinson T."/>
            <person name="Song A."/>
            <person name="Song B.-B."/>
            <person name="Dinh H."/>
            <person name="Thornton R."/>
            <person name="Coyle M."/>
            <person name="Francisco L."/>
            <person name="Jackson L."/>
            <person name="Javaid M."/>
            <person name="Korchina V."/>
            <person name="Kovar C."/>
            <person name="Mata R."/>
            <person name="Mathew T."/>
            <person name="Ngo R."/>
            <person name="Nguyen L."/>
            <person name="Nguyen N."/>
            <person name="Okwuonu G."/>
            <person name="Ongeri F."/>
            <person name="Pham C."/>
            <person name="Simmons D."/>
            <person name="Wilczek-Boney K."/>
            <person name="Hale W."/>
            <person name="Jakkamsetti A."/>
            <person name="Pham P."/>
            <person name="Ruth R."/>
            <person name="San Lucas F."/>
            <person name="Warren J."/>
            <person name="Zhang J."/>
            <person name="Zhao Z."/>
            <person name="Zhou C."/>
            <person name="Zhu D."/>
            <person name="Lee S."/>
            <person name="Bess C."/>
            <person name="Blankenburg K."/>
            <person name="Forbes L."/>
            <person name="Fu Q."/>
            <person name="Gubbala S."/>
            <person name="Hirani K."/>
            <person name="Jayaseelan J.C."/>
            <person name="Lara F."/>
            <person name="Munidasa M."/>
            <person name="Palculict T."/>
            <person name="Patil S."/>
            <person name="Pu L.-L."/>
            <person name="Saada N."/>
            <person name="Tang L."/>
            <person name="Weissenberger G."/>
            <person name="Zhu Y."/>
            <person name="Hemphill L."/>
            <person name="Shang Y."/>
            <person name="Youmans B."/>
            <person name="Ayvaz T."/>
            <person name="Ross M."/>
            <person name="Santibanez J."/>
            <person name="Aqrawi P."/>
            <person name="Gross S."/>
            <person name="Joshi V."/>
            <person name="Fowler G."/>
            <person name="Nazareth L."/>
            <person name="Reid J."/>
            <person name="Worley K."/>
            <person name="Petrosino J."/>
            <person name="Highlander S."/>
            <person name="Gibbs R."/>
        </authorList>
    </citation>
    <scope>NUCLEOTIDE SEQUENCE [LARGE SCALE GENOMIC DNA]</scope>
    <source>
        <strain evidence="5">ATCC 33269</strain>
    </source>
</reference>
<evidence type="ECO:0000256" key="1">
    <source>
        <dbReference type="ARBA" id="ARBA00023180"/>
    </source>
</evidence>
<dbReference type="InterPro" id="IPR002469">
    <property type="entry name" value="Peptidase_S9B_N"/>
</dbReference>
<keyword evidence="6" id="KW-1185">Reference proteome</keyword>
<dbReference type="PANTHER" id="PTHR11731">
    <property type="entry name" value="PROTEASE FAMILY S9B,C DIPEPTIDYL-PEPTIDASE IV-RELATED"/>
    <property type="match status" value="1"/>
</dbReference>
<dbReference type="EC" id="3.4.-.-" evidence="5"/>
<dbReference type="RefSeq" id="WP_004370175.1">
    <property type="nucleotide sequence ID" value="NZ_GL833119.1"/>
</dbReference>
<keyword evidence="5" id="KW-0378">Hydrolase</keyword>
<dbReference type="Gene3D" id="2.140.10.30">
    <property type="entry name" value="Dipeptidylpeptidase IV, N-terminal domain"/>
    <property type="match status" value="1"/>
</dbReference>
<feature type="domain" description="Peptidase S9 prolyl oligopeptidase catalytic" evidence="3">
    <location>
        <begin position="540"/>
        <end position="733"/>
    </location>
</feature>
<dbReference type="HOGENOM" id="CLU_006105_2_0_10"/>
<organism evidence="5 6">
    <name type="scientific">Hoylesella oralis ATCC 33269</name>
    <dbReference type="NCBI Taxonomy" id="873533"/>
    <lineage>
        <taxon>Bacteria</taxon>
        <taxon>Pseudomonadati</taxon>
        <taxon>Bacteroidota</taxon>
        <taxon>Bacteroidia</taxon>
        <taxon>Bacteroidales</taxon>
        <taxon>Prevotellaceae</taxon>
        <taxon>Hoylesella</taxon>
    </lineage>
</organism>